<evidence type="ECO:0000256" key="1">
    <source>
        <dbReference type="SAM" id="MobiDB-lite"/>
    </source>
</evidence>
<name>A0AAV7U828_PLEWA</name>
<reference evidence="2" key="1">
    <citation type="journal article" date="2022" name="bioRxiv">
        <title>Sequencing and chromosome-scale assembly of the giantPleurodeles waltlgenome.</title>
        <authorList>
            <person name="Brown T."/>
            <person name="Elewa A."/>
            <person name="Iarovenko S."/>
            <person name="Subramanian E."/>
            <person name="Araus A.J."/>
            <person name="Petzold A."/>
            <person name="Susuki M."/>
            <person name="Suzuki K.-i.T."/>
            <person name="Hayashi T."/>
            <person name="Toyoda A."/>
            <person name="Oliveira C."/>
            <person name="Osipova E."/>
            <person name="Leigh N.D."/>
            <person name="Simon A."/>
            <person name="Yun M.H."/>
        </authorList>
    </citation>
    <scope>NUCLEOTIDE SEQUENCE</scope>
    <source>
        <strain evidence="2">20211129_DDA</strain>
        <tissue evidence="2">Liver</tissue>
    </source>
</reference>
<sequence>MSVTRRLHHGEGGRGRSERPGGGPASQCRPSRNPPSPLTALLSNSLGPGGPGATNRIAPPSVASSYAKSEDPSAPRPPASGKPLGAVRLLSSLPGSADLKRRLGRRRTGFLVGPETEPTY</sequence>
<proteinExistence type="predicted"/>
<evidence type="ECO:0000313" key="2">
    <source>
        <dbReference type="EMBL" id="KAJ1183938.1"/>
    </source>
</evidence>
<dbReference type="EMBL" id="JANPWB010000005">
    <property type="protein sequence ID" value="KAJ1183938.1"/>
    <property type="molecule type" value="Genomic_DNA"/>
</dbReference>
<keyword evidence="3" id="KW-1185">Reference proteome</keyword>
<evidence type="ECO:0000313" key="3">
    <source>
        <dbReference type="Proteomes" id="UP001066276"/>
    </source>
</evidence>
<protein>
    <submittedName>
        <fullName evidence="2">Uncharacterized protein</fullName>
    </submittedName>
</protein>
<feature type="compositionally biased region" description="Basic and acidic residues" evidence="1">
    <location>
        <begin position="9"/>
        <end position="19"/>
    </location>
</feature>
<comment type="caution">
    <text evidence="2">The sequence shown here is derived from an EMBL/GenBank/DDBJ whole genome shotgun (WGS) entry which is preliminary data.</text>
</comment>
<dbReference type="Proteomes" id="UP001066276">
    <property type="component" value="Chromosome 3_1"/>
</dbReference>
<accession>A0AAV7U828</accession>
<organism evidence="2 3">
    <name type="scientific">Pleurodeles waltl</name>
    <name type="common">Iberian ribbed newt</name>
    <dbReference type="NCBI Taxonomy" id="8319"/>
    <lineage>
        <taxon>Eukaryota</taxon>
        <taxon>Metazoa</taxon>
        <taxon>Chordata</taxon>
        <taxon>Craniata</taxon>
        <taxon>Vertebrata</taxon>
        <taxon>Euteleostomi</taxon>
        <taxon>Amphibia</taxon>
        <taxon>Batrachia</taxon>
        <taxon>Caudata</taxon>
        <taxon>Salamandroidea</taxon>
        <taxon>Salamandridae</taxon>
        <taxon>Pleurodelinae</taxon>
        <taxon>Pleurodeles</taxon>
    </lineage>
</organism>
<feature type="region of interest" description="Disordered" evidence="1">
    <location>
        <begin position="1"/>
        <end position="120"/>
    </location>
</feature>
<gene>
    <name evidence="2" type="ORF">NDU88_000748</name>
</gene>
<dbReference type="AlphaFoldDB" id="A0AAV7U828"/>